<gene>
    <name evidence="7" type="ORF">DSM107003_34980</name>
</gene>
<comment type="caution">
    <text evidence="7">The sequence shown here is derived from an EMBL/GenBank/DDBJ whole genome shotgun (WGS) entry which is preliminary data.</text>
</comment>
<name>A0A433ULT1_ANAVA</name>
<dbReference type="Gene3D" id="3.40.1190.20">
    <property type="match status" value="1"/>
</dbReference>
<dbReference type="RefSeq" id="WP_127055369.1">
    <property type="nucleotide sequence ID" value="NZ_RSCM01000012.1"/>
</dbReference>
<dbReference type="AlphaFoldDB" id="A0A433ULT1"/>
<evidence type="ECO:0000313" key="7">
    <source>
        <dbReference type="EMBL" id="RUS94821.1"/>
    </source>
</evidence>
<dbReference type="Proteomes" id="UP000276103">
    <property type="component" value="Unassembled WGS sequence"/>
</dbReference>
<dbReference type="GO" id="GO:0016301">
    <property type="term" value="F:kinase activity"/>
    <property type="evidence" value="ECO:0007669"/>
    <property type="project" value="UniProtKB-KW"/>
</dbReference>
<keyword evidence="2" id="KW-0808">Transferase</keyword>
<dbReference type="OrthoDB" id="9813569at2"/>
<dbReference type="EMBL" id="RSCM01000012">
    <property type="protein sequence ID" value="RUS94821.1"/>
    <property type="molecule type" value="Genomic_DNA"/>
</dbReference>
<dbReference type="Pfam" id="PF00294">
    <property type="entry name" value="PfkB"/>
    <property type="match status" value="1"/>
</dbReference>
<evidence type="ECO:0000259" key="6">
    <source>
        <dbReference type="Pfam" id="PF00294"/>
    </source>
</evidence>
<dbReference type="InterPro" id="IPR050306">
    <property type="entry name" value="PfkB_Carbo_kinase"/>
</dbReference>
<dbReference type="PANTHER" id="PTHR43085">
    <property type="entry name" value="HEXOKINASE FAMILY MEMBER"/>
    <property type="match status" value="1"/>
</dbReference>
<keyword evidence="8" id="KW-1185">Reference proteome</keyword>
<evidence type="ECO:0000256" key="3">
    <source>
        <dbReference type="ARBA" id="ARBA00022741"/>
    </source>
</evidence>
<reference evidence="7 8" key="1">
    <citation type="journal article" date="2019" name="Genome Biol. Evol.">
        <title>Day and night: Metabolic profiles and evolutionary relationships of six axenic non-marine cyanobacteria.</title>
        <authorList>
            <person name="Will S.E."/>
            <person name="Henke P."/>
            <person name="Boedeker C."/>
            <person name="Huang S."/>
            <person name="Brinkmann H."/>
            <person name="Rohde M."/>
            <person name="Jarek M."/>
            <person name="Friedl T."/>
            <person name="Seufert S."/>
            <person name="Schumacher M."/>
            <person name="Overmann J."/>
            <person name="Neumann-Schaal M."/>
            <person name="Petersen J."/>
        </authorList>
    </citation>
    <scope>NUCLEOTIDE SEQUENCE [LARGE SCALE GENOMIC DNA]</scope>
    <source>
        <strain evidence="7 8">SAG 1403-4b</strain>
    </source>
</reference>
<proteinExistence type="inferred from homology"/>
<accession>A0A433ULT1</accession>
<protein>
    <submittedName>
        <fullName evidence="7">Fructokinase</fullName>
    </submittedName>
</protein>
<dbReference type="InterPro" id="IPR029056">
    <property type="entry name" value="Ribokinase-like"/>
</dbReference>
<dbReference type="GO" id="GO:0005524">
    <property type="term" value="F:ATP binding"/>
    <property type="evidence" value="ECO:0007669"/>
    <property type="project" value="UniProtKB-KW"/>
</dbReference>
<evidence type="ECO:0000256" key="4">
    <source>
        <dbReference type="ARBA" id="ARBA00022777"/>
    </source>
</evidence>
<organism evidence="7 8">
    <name type="scientific">Trichormus variabilis SAG 1403-4b</name>
    <dbReference type="NCBI Taxonomy" id="447716"/>
    <lineage>
        <taxon>Bacteria</taxon>
        <taxon>Bacillati</taxon>
        <taxon>Cyanobacteriota</taxon>
        <taxon>Cyanophyceae</taxon>
        <taxon>Nostocales</taxon>
        <taxon>Nostocaceae</taxon>
        <taxon>Trichormus</taxon>
    </lineage>
</organism>
<sequence>MSNPRVLCLGEVLFDCLADQLGLKLEEVQSWTPYPGGAPANVACALVKLGTPAGFIGAVGEDEPGNTLVKLLQDVGVDTTGVQRHPTAPTRQVYVTRDLAGDRTFAGFGEYETSEFADTRLQAKQLPHSLFDEADFLVLGTLELAYPESEQAVLRALELAEQYDLKIILDVNWRPVFWQNENTAKSKIQALLKRFDFLKLTKEEAEWLFDTTDPGAITYRLNTLEGVLVTDGENGCAYCLGENEGKLPAFSIPVVDTTGAGDSFLAGFIHQLHISGIQNLRDGETAKRIVTYASAVGALTTLKPGAIASQPTAAEVEAFLASHQLA</sequence>
<dbReference type="CDD" id="cd01167">
    <property type="entry name" value="bac_FRK"/>
    <property type="match status" value="1"/>
</dbReference>
<dbReference type="PROSITE" id="PS00583">
    <property type="entry name" value="PFKB_KINASES_1"/>
    <property type="match status" value="1"/>
</dbReference>
<dbReference type="InterPro" id="IPR011611">
    <property type="entry name" value="PfkB_dom"/>
</dbReference>
<evidence type="ECO:0000256" key="5">
    <source>
        <dbReference type="ARBA" id="ARBA00022840"/>
    </source>
</evidence>
<evidence type="ECO:0000256" key="2">
    <source>
        <dbReference type="ARBA" id="ARBA00022679"/>
    </source>
</evidence>
<evidence type="ECO:0000313" key="8">
    <source>
        <dbReference type="Proteomes" id="UP000276103"/>
    </source>
</evidence>
<dbReference type="PANTHER" id="PTHR43085:SF1">
    <property type="entry name" value="PSEUDOURIDINE KINASE-RELATED"/>
    <property type="match status" value="1"/>
</dbReference>
<comment type="similarity">
    <text evidence="1">Belongs to the carbohydrate kinase PfkB family.</text>
</comment>
<keyword evidence="3" id="KW-0547">Nucleotide-binding</keyword>
<keyword evidence="5" id="KW-0067">ATP-binding</keyword>
<dbReference type="SUPFAM" id="SSF53613">
    <property type="entry name" value="Ribokinase-like"/>
    <property type="match status" value="1"/>
</dbReference>
<dbReference type="PROSITE" id="PS00584">
    <property type="entry name" value="PFKB_KINASES_2"/>
    <property type="match status" value="1"/>
</dbReference>
<evidence type="ECO:0000256" key="1">
    <source>
        <dbReference type="ARBA" id="ARBA00010688"/>
    </source>
</evidence>
<dbReference type="InterPro" id="IPR002173">
    <property type="entry name" value="Carboh/pur_kinase_PfkB_CS"/>
</dbReference>
<feature type="domain" description="Carbohydrate kinase PfkB" evidence="6">
    <location>
        <begin position="5"/>
        <end position="312"/>
    </location>
</feature>
<keyword evidence="4 7" id="KW-0418">Kinase</keyword>